<dbReference type="Pfam" id="PF00652">
    <property type="entry name" value="Ricin_B_lectin"/>
    <property type="match status" value="1"/>
</dbReference>
<evidence type="ECO:0000313" key="4">
    <source>
        <dbReference type="Proteomes" id="UP000298030"/>
    </source>
</evidence>
<dbReference type="InterPro" id="IPR000772">
    <property type="entry name" value="Ricin_B_lectin"/>
</dbReference>
<dbReference type="SMART" id="SM00458">
    <property type="entry name" value="RICIN"/>
    <property type="match status" value="1"/>
</dbReference>
<dbReference type="CDD" id="cd00161">
    <property type="entry name" value="beta-trefoil_Ricin-like"/>
    <property type="match status" value="1"/>
</dbReference>
<sequence length="403" mass="44812">MLSLFALAPLVGLAFAQRPPGLHGCKNFLGIGNSEVPLTGATTFSQYIQCTYTQNHPDGSVGIHYCWYDYMNYTLYHYPNTPLPVDSHGACPTNLPLASVYRVRTQDCLEHQQMLVIEVRHHPYFEFDCHPNVWHPSQVWYFNNDHIQPFSTNLCLDVTNSNSPGGKLQVWECGAGNPNQAFRHWVENVVIVPEDHIAWAGRGECLDVTDGILTNGNQLQMWSCGYQNPNQVRPPVVDGPRRHRLTRYFYLALGDRASVLILAFGGQILSVSNNFVRNVLSYCIEIYPGYPKCQLSSGTLLLQPIGSKRRASIAHPVTLCWPSASDISARRAQVPIRLFHDGSGGNLSAPRIPETCNTRPAASRAWVPGMPPTPAGFAGSMRRCLMPACEACMPPFLGYEPRS</sequence>
<evidence type="ECO:0000313" key="3">
    <source>
        <dbReference type="EMBL" id="TEB32152.1"/>
    </source>
</evidence>
<proteinExistence type="predicted"/>
<dbReference type="PROSITE" id="PS50231">
    <property type="entry name" value="RICIN_B_LECTIN"/>
    <property type="match status" value="1"/>
</dbReference>
<dbReference type="SUPFAM" id="SSF50370">
    <property type="entry name" value="Ricin B-like lectins"/>
    <property type="match status" value="1"/>
</dbReference>
<feature type="signal peptide" evidence="1">
    <location>
        <begin position="1"/>
        <end position="16"/>
    </location>
</feature>
<dbReference type="STRING" id="71717.A0A4Y7TF17"/>
<feature type="domain" description="Ricin B lectin" evidence="2">
    <location>
        <begin position="104"/>
        <end position="236"/>
    </location>
</feature>
<evidence type="ECO:0000259" key="2">
    <source>
        <dbReference type="SMART" id="SM00458"/>
    </source>
</evidence>
<reference evidence="3 4" key="1">
    <citation type="journal article" date="2019" name="Nat. Ecol. Evol.">
        <title>Megaphylogeny resolves global patterns of mushroom evolution.</title>
        <authorList>
            <person name="Varga T."/>
            <person name="Krizsan K."/>
            <person name="Foldi C."/>
            <person name="Dima B."/>
            <person name="Sanchez-Garcia M."/>
            <person name="Sanchez-Ramirez S."/>
            <person name="Szollosi G.J."/>
            <person name="Szarkandi J.G."/>
            <person name="Papp V."/>
            <person name="Albert L."/>
            <person name="Andreopoulos W."/>
            <person name="Angelini C."/>
            <person name="Antonin V."/>
            <person name="Barry K.W."/>
            <person name="Bougher N.L."/>
            <person name="Buchanan P."/>
            <person name="Buyck B."/>
            <person name="Bense V."/>
            <person name="Catcheside P."/>
            <person name="Chovatia M."/>
            <person name="Cooper J."/>
            <person name="Damon W."/>
            <person name="Desjardin D."/>
            <person name="Finy P."/>
            <person name="Geml J."/>
            <person name="Haridas S."/>
            <person name="Hughes K."/>
            <person name="Justo A."/>
            <person name="Karasinski D."/>
            <person name="Kautmanova I."/>
            <person name="Kiss B."/>
            <person name="Kocsube S."/>
            <person name="Kotiranta H."/>
            <person name="LaButti K.M."/>
            <person name="Lechner B.E."/>
            <person name="Liimatainen K."/>
            <person name="Lipzen A."/>
            <person name="Lukacs Z."/>
            <person name="Mihaltcheva S."/>
            <person name="Morgado L.N."/>
            <person name="Niskanen T."/>
            <person name="Noordeloos M.E."/>
            <person name="Ohm R.A."/>
            <person name="Ortiz-Santana B."/>
            <person name="Ovrebo C."/>
            <person name="Racz N."/>
            <person name="Riley R."/>
            <person name="Savchenko A."/>
            <person name="Shiryaev A."/>
            <person name="Soop K."/>
            <person name="Spirin V."/>
            <person name="Szebenyi C."/>
            <person name="Tomsovsky M."/>
            <person name="Tulloss R.E."/>
            <person name="Uehling J."/>
            <person name="Grigoriev I.V."/>
            <person name="Vagvolgyi C."/>
            <person name="Papp T."/>
            <person name="Martin F.M."/>
            <person name="Miettinen O."/>
            <person name="Hibbett D.S."/>
            <person name="Nagy L.G."/>
        </authorList>
    </citation>
    <scope>NUCLEOTIDE SEQUENCE [LARGE SCALE GENOMIC DNA]</scope>
    <source>
        <strain evidence="3 4">FP101781</strain>
    </source>
</reference>
<evidence type="ECO:0000256" key="1">
    <source>
        <dbReference type="SAM" id="SignalP"/>
    </source>
</evidence>
<organism evidence="3 4">
    <name type="scientific">Coprinellus micaceus</name>
    <name type="common">Glistening ink-cap mushroom</name>
    <name type="synonym">Coprinus micaceus</name>
    <dbReference type="NCBI Taxonomy" id="71717"/>
    <lineage>
        <taxon>Eukaryota</taxon>
        <taxon>Fungi</taxon>
        <taxon>Dikarya</taxon>
        <taxon>Basidiomycota</taxon>
        <taxon>Agaricomycotina</taxon>
        <taxon>Agaricomycetes</taxon>
        <taxon>Agaricomycetidae</taxon>
        <taxon>Agaricales</taxon>
        <taxon>Agaricineae</taxon>
        <taxon>Psathyrellaceae</taxon>
        <taxon>Coprinellus</taxon>
    </lineage>
</organism>
<dbReference type="AlphaFoldDB" id="A0A4Y7TF17"/>
<protein>
    <recommendedName>
        <fullName evidence="2">Ricin B lectin domain-containing protein</fullName>
    </recommendedName>
</protein>
<comment type="caution">
    <text evidence="3">The sequence shown here is derived from an EMBL/GenBank/DDBJ whole genome shotgun (WGS) entry which is preliminary data.</text>
</comment>
<dbReference type="InterPro" id="IPR035992">
    <property type="entry name" value="Ricin_B-like_lectins"/>
</dbReference>
<dbReference type="OrthoDB" id="6770063at2759"/>
<name>A0A4Y7TF17_COPMI</name>
<accession>A0A4Y7TF17</accession>
<keyword evidence="1" id="KW-0732">Signal</keyword>
<keyword evidence="4" id="KW-1185">Reference proteome</keyword>
<gene>
    <name evidence="3" type="ORF">FA13DRAFT_1628601</name>
</gene>
<dbReference type="Proteomes" id="UP000298030">
    <property type="component" value="Unassembled WGS sequence"/>
</dbReference>
<dbReference type="EMBL" id="QPFP01000016">
    <property type="protein sequence ID" value="TEB32152.1"/>
    <property type="molecule type" value="Genomic_DNA"/>
</dbReference>
<dbReference type="Gene3D" id="2.80.10.50">
    <property type="match status" value="1"/>
</dbReference>
<feature type="chain" id="PRO_5021213877" description="Ricin B lectin domain-containing protein" evidence="1">
    <location>
        <begin position="17"/>
        <end position="403"/>
    </location>
</feature>